<keyword evidence="4 10" id="KW-0812">Transmembrane</keyword>
<evidence type="ECO:0000256" key="10">
    <source>
        <dbReference type="SAM" id="Phobius"/>
    </source>
</evidence>
<keyword evidence="3" id="KW-0813">Transport</keyword>
<feature type="region of interest" description="Disordered" evidence="9">
    <location>
        <begin position="1"/>
        <end position="27"/>
    </location>
</feature>
<name>A0A286U6R6_9AGAM</name>
<proteinExistence type="inferred from homology"/>
<dbReference type="NCBIfam" id="TIGR00728">
    <property type="entry name" value="OPT_sfam"/>
    <property type="match status" value="1"/>
</dbReference>
<evidence type="ECO:0000256" key="1">
    <source>
        <dbReference type="ARBA" id="ARBA00004141"/>
    </source>
</evidence>
<feature type="transmembrane region" description="Helical" evidence="10">
    <location>
        <begin position="686"/>
        <end position="704"/>
    </location>
</feature>
<dbReference type="InterPro" id="IPR004648">
    <property type="entry name" value="Oligpept_transpt"/>
</dbReference>
<sequence length="826" mass="93094">MDRVEAPPYSPHSLYRRRANPDVPEDVDTDVKEALLHLNDPNWDFGSSETSSLSGDSFELDHKHKYADDVHIGPSLGPSEFDTESRTDSTSAYGGKSDRMHLRSSEVFDEYEDESPYAEVRAAVSNTDDPTMPVNTFRTWTIGLLATILISGLNQFFSMRYPSVYISGLVAQLFALPLGKGMERVLPTTRFNTFGYTWSFNPGPFNVKEHTVITVMANVVAGGVYSTDITATQRIYFNQNWGFGYQILLGLSTQLIGYSFAGLARQFLVWPSAMLWPGALVNSALFNTLHRNYGKVETKHLSRERFFVYALLASFLWYWVPGYLFTGLSIFNWVCWIAPNNVVVNQLFGYSTGLGMGFLTFDWSMVAYIASPLVVPWWAQVNTIVAFVIVFWIITPALYYSNTWFANFLPMSASVAFDHFGQVYDPSQIILDGTFSVEAYRNYSPAFIPITLALAYGISFASLTGVAVHTFLWYRHDIVRQFRLSLKDRRDVHSRLMSVYQEVPHWWFAVIGIVAFVFSIVTVEVWDTKLPIWGVILAVAIGFVFLIPVGLIQAITNQSIALQVLAELVVGYVLPGRPVAMMIFKTFSFISLSQAVSFLGDLKLGHYMKVPPRIMFFAQVGATVVSVFVTVGVQEWMFSNIPDLCSADQKDRFICPSTTPFATAALLWGGIGPARLFSPGAMYNPLLYFFLIGAFLPIPFYFLARRYPLSAWRYVNVPVIFAGISMLPPATGINYSAWFCVGAVFQWFMRRRHFRWWMRYNYILSAALDAGVAISLIVIFFGLQLPKGGTDLNWWGNEVWMNTLDAVGAPLKMVAEGDFFGPSTWF</sequence>
<evidence type="ECO:0000256" key="9">
    <source>
        <dbReference type="SAM" id="MobiDB-lite"/>
    </source>
</evidence>
<keyword evidence="6" id="KW-0653">Protein transport</keyword>
<keyword evidence="12" id="KW-1185">Reference proteome</keyword>
<dbReference type="InterPro" id="IPR004813">
    <property type="entry name" value="OPT"/>
</dbReference>
<dbReference type="GO" id="GO:0015031">
    <property type="term" value="P:protein transport"/>
    <property type="evidence" value="ECO:0007669"/>
    <property type="project" value="UniProtKB-KW"/>
</dbReference>
<organism evidence="11 12">
    <name type="scientific">Pyrrhoderma noxium</name>
    <dbReference type="NCBI Taxonomy" id="2282107"/>
    <lineage>
        <taxon>Eukaryota</taxon>
        <taxon>Fungi</taxon>
        <taxon>Dikarya</taxon>
        <taxon>Basidiomycota</taxon>
        <taxon>Agaricomycotina</taxon>
        <taxon>Agaricomycetes</taxon>
        <taxon>Hymenochaetales</taxon>
        <taxon>Hymenochaetaceae</taxon>
        <taxon>Pyrrhoderma</taxon>
    </lineage>
</organism>
<evidence type="ECO:0000313" key="11">
    <source>
        <dbReference type="EMBL" id="PAV15263.1"/>
    </source>
</evidence>
<feature type="transmembrane region" description="Helical" evidence="10">
    <location>
        <begin position="381"/>
        <end position="401"/>
    </location>
</feature>
<dbReference type="PANTHER" id="PTHR22601">
    <property type="entry name" value="ISP4 LIKE PROTEIN"/>
    <property type="match status" value="1"/>
</dbReference>
<evidence type="ECO:0000256" key="4">
    <source>
        <dbReference type="ARBA" id="ARBA00022692"/>
    </source>
</evidence>
<comment type="caution">
    <text evidence="11">The sequence shown here is derived from an EMBL/GenBank/DDBJ whole genome shotgun (WGS) entry which is preliminary data.</text>
</comment>
<evidence type="ECO:0000256" key="8">
    <source>
        <dbReference type="ARBA" id="ARBA00023136"/>
    </source>
</evidence>
<feature type="transmembrane region" description="Helical" evidence="10">
    <location>
        <begin position="140"/>
        <end position="157"/>
    </location>
</feature>
<dbReference type="GO" id="GO:0035673">
    <property type="term" value="F:oligopeptide transmembrane transporter activity"/>
    <property type="evidence" value="ECO:0007669"/>
    <property type="project" value="InterPro"/>
</dbReference>
<feature type="transmembrane region" description="Helical" evidence="10">
    <location>
        <begin position="243"/>
        <end position="261"/>
    </location>
</feature>
<evidence type="ECO:0000256" key="2">
    <source>
        <dbReference type="ARBA" id="ARBA00008807"/>
    </source>
</evidence>
<dbReference type="OrthoDB" id="9986677at2759"/>
<evidence type="ECO:0000256" key="3">
    <source>
        <dbReference type="ARBA" id="ARBA00022448"/>
    </source>
</evidence>
<gene>
    <name evidence="11" type="ORF">PNOK_0902400</name>
</gene>
<comment type="subcellular location">
    <subcellularLocation>
        <location evidence="1">Membrane</location>
        <topology evidence="1">Multi-pass membrane protein</topology>
    </subcellularLocation>
</comment>
<feature type="transmembrane region" description="Helical" evidence="10">
    <location>
        <begin position="505"/>
        <end position="526"/>
    </location>
</feature>
<keyword evidence="5" id="KW-0571">Peptide transport</keyword>
<feature type="transmembrane region" description="Helical" evidence="10">
    <location>
        <begin position="532"/>
        <end position="552"/>
    </location>
</feature>
<keyword evidence="7 10" id="KW-1133">Transmembrane helix</keyword>
<dbReference type="EMBL" id="NBII01000010">
    <property type="protein sequence ID" value="PAV15263.1"/>
    <property type="molecule type" value="Genomic_DNA"/>
</dbReference>
<dbReference type="NCBIfam" id="TIGR00727">
    <property type="entry name" value="ISP4_OPT"/>
    <property type="match status" value="1"/>
</dbReference>
<protein>
    <submittedName>
        <fullName evidence="11">OPT oligopeptide transporter</fullName>
    </submittedName>
</protein>
<dbReference type="AlphaFoldDB" id="A0A286U6R6"/>
<dbReference type="Pfam" id="PF03169">
    <property type="entry name" value="OPT"/>
    <property type="match status" value="1"/>
</dbReference>
<dbReference type="FunCoup" id="A0A286U6R6">
    <property type="interactions" value="8"/>
</dbReference>
<feature type="transmembrane region" description="Helical" evidence="10">
    <location>
        <begin position="761"/>
        <end position="783"/>
    </location>
</feature>
<reference evidence="11 12" key="1">
    <citation type="journal article" date="2017" name="Mol. Ecol.">
        <title>Comparative and population genomic landscape of Phellinus noxius: A hypervariable fungus causing root rot in trees.</title>
        <authorList>
            <person name="Chung C.L."/>
            <person name="Lee T.J."/>
            <person name="Akiba M."/>
            <person name="Lee H.H."/>
            <person name="Kuo T.H."/>
            <person name="Liu D."/>
            <person name="Ke H.M."/>
            <person name="Yokoi T."/>
            <person name="Roa M.B."/>
            <person name="Lu M.J."/>
            <person name="Chang Y.Y."/>
            <person name="Ann P.J."/>
            <person name="Tsai J.N."/>
            <person name="Chen C.Y."/>
            <person name="Tzean S.S."/>
            <person name="Ota Y."/>
            <person name="Hattori T."/>
            <person name="Sahashi N."/>
            <person name="Liou R.F."/>
            <person name="Kikuchi T."/>
            <person name="Tsai I.J."/>
        </authorList>
    </citation>
    <scope>NUCLEOTIDE SEQUENCE [LARGE SCALE GENOMIC DNA]</scope>
    <source>
        <strain evidence="11 12">FFPRI411160</strain>
    </source>
</reference>
<feature type="transmembrane region" description="Helical" evidence="10">
    <location>
        <begin position="446"/>
        <end position="474"/>
    </location>
</feature>
<accession>A0A286U6R6</accession>
<feature type="transmembrane region" description="Helical" evidence="10">
    <location>
        <begin position="614"/>
        <end position="633"/>
    </location>
</feature>
<dbReference type="InParanoid" id="A0A286U6R6"/>
<feature type="region of interest" description="Disordered" evidence="9">
    <location>
        <begin position="69"/>
        <end position="97"/>
    </location>
</feature>
<feature type="transmembrane region" description="Helical" evidence="10">
    <location>
        <begin position="348"/>
        <end position="369"/>
    </location>
</feature>
<evidence type="ECO:0000256" key="6">
    <source>
        <dbReference type="ARBA" id="ARBA00022927"/>
    </source>
</evidence>
<comment type="similarity">
    <text evidence="2">Belongs to the oligopeptide OPT transporter family.</text>
</comment>
<evidence type="ECO:0000256" key="5">
    <source>
        <dbReference type="ARBA" id="ARBA00022856"/>
    </source>
</evidence>
<feature type="transmembrane region" description="Helical" evidence="10">
    <location>
        <begin position="267"/>
        <end position="286"/>
    </location>
</feature>
<dbReference type="GO" id="GO:0016020">
    <property type="term" value="C:membrane"/>
    <property type="evidence" value="ECO:0007669"/>
    <property type="project" value="UniProtKB-SubCell"/>
</dbReference>
<evidence type="ECO:0000313" key="12">
    <source>
        <dbReference type="Proteomes" id="UP000217199"/>
    </source>
</evidence>
<evidence type="ECO:0000256" key="7">
    <source>
        <dbReference type="ARBA" id="ARBA00022989"/>
    </source>
</evidence>
<keyword evidence="8 10" id="KW-0472">Membrane</keyword>
<dbReference type="Proteomes" id="UP000217199">
    <property type="component" value="Unassembled WGS sequence"/>
</dbReference>
<feature type="transmembrane region" description="Helical" evidence="10">
    <location>
        <begin position="306"/>
        <end position="328"/>
    </location>
</feature>